<name>A0A224YAQ4_9ACAR</name>
<dbReference type="EMBL" id="GFPF01000335">
    <property type="protein sequence ID" value="MAA11481.1"/>
    <property type="molecule type" value="Transcribed_RNA"/>
</dbReference>
<dbReference type="AlphaFoldDB" id="A0A224YAQ4"/>
<feature type="signal peptide" evidence="1">
    <location>
        <begin position="1"/>
        <end position="21"/>
    </location>
</feature>
<protein>
    <submittedName>
        <fullName evidence="2">Basic tail secreted protein</fullName>
    </submittedName>
</protein>
<accession>A0A224YAQ4</accession>
<proteinExistence type="predicted"/>
<keyword evidence="1" id="KW-0732">Signal</keyword>
<sequence length="122" mass="13617">MDVTLWCLALFIISGVVFPEAQTVHSTPLFCHRLMPRSPYHGNECSYPCALSRGHPSNSYGILYLAEEDWTPCSVGHCRSGACVPAQDHAMKRQKRSILLTLGALRLGKRIMQRIQGRSGNF</sequence>
<reference evidence="2" key="1">
    <citation type="journal article" date="2017" name="Parasit. Vectors">
        <title>Sialotranscriptomics of Rhipicephalus zambeziensis reveals intricate expression profiles of secretory proteins and suggests tight temporal transcriptional regulation during blood-feeding.</title>
        <authorList>
            <person name="de Castro M.H."/>
            <person name="de Klerk D."/>
            <person name="Pienaar R."/>
            <person name="Rees D.J.G."/>
            <person name="Mans B.J."/>
        </authorList>
    </citation>
    <scope>NUCLEOTIDE SEQUENCE</scope>
    <source>
        <tissue evidence="2">Salivary glands</tissue>
    </source>
</reference>
<evidence type="ECO:0000256" key="1">
    <source>
        <dbReference type="SAM" id="SignalP"/>
    </source>
</evidence>
<organism evidence="2">
    <name type="scientific">Rhipicephalus zambeziensis</name>
    <dbReference type="NCBI Taxonomy" id="60191"/>
    <lineage>
        <taxon>Eukaryota</taxon>
        <taxon>Metazoa</taxon>
        <taxon>Ecdysozoa</taxon>
        <taxon>Arthropoda</taxon>
        <taxon>Chelicerata</taxon>
        <taxon>Arachnida</taxon>
        <taxon>Acari</taxon>
        <taxon>Parasitiformes</taxon>
        <taxon>Ixodida</taxon>
        <taxon>Ixodoidea</taxon>
        <taxon>Ixodidae</taxon>
        <taxon>Rhipicephalinae</taxon>
        <taxon>Rhipicephalus</taxon>
        <taxon>Rhipicephalus</taxon>
    </lineage>
</organism>
<feature type="chain" id="PRO_5012759166" evidence="1">
    <location>
        <begin position="22"/>
        <end position="122"/>
    </location>
</feature>
<evidence type="ECO:0000313" key="2">
    <source>
        <dbReference type="EMBL" id="MAA11481.1"/>
    </source>
</evidence>